<gene>
    <name evidence="7" type="ORF">BVC71_01620</name>
</gene>
<evidence type="ECO:0000256" key="2">
    <source>
        <dbReference type="ARBA" id="ARBA00022448"/>
    </source>
</evidence>
<dbReference type="Pfam" id="PF00301">
    <property type="entry name" value="Rubredoxin"/>
    <property type="match status" value="1"/>
</dbReference>
<comment type="caution">
    <text evidence="7">The sequence shown here is derived from an EMBL/GenBank/DDBJ whole genome shotgun (WGS) entry which is preliminary data.</text>
</comment>
<dbReference type="Proteomes" id="UP000194664">
    <property type="component" value="Unassembled WGS sequence"/>
</dbReference>
<evidence type="ECO:0000256" key="1">
    <source>
        <dbReference type="ARBA" id="ARBA00001965"/>
    </source>
</evidence>
<proteinExistence type="predicted"/>
<dbReference type="PANTHER" id="PTHR47627">
    <property type="entry name" value="RUBREDOXIN"/>
    <property type="match status" value="1"/>
</dbReference>
<comment type="cofactor">
    <cofactor evidence="1">
        <name>Fe(3+)</name>
        <dbReference type="ChEBI" id="CHEBI:29034"/>
    </cofactor>
</comment>
<feature type="domain" description="Rubredoxin-like" evidence="6">
    <location>
        <begin position="18"/>
        <end position="69"/>
    </location>
</feature>
<dbReference type="AlphaFoldDB" id="A0A251X1H7"/>
<dbReference type="EMBL" id="MSPP01000001">
    <property type="protein sequence ID" value="OUD10238.1"/>
    <property type="molecule type" value="Genomic_DNA"/>
</dbReference>
<dbReference type="Pfam" id="PF11939">
    <property type="entry name" value="NiFe-hyd_HybE"/>
    <property type="match status" value="1"/>
</dbReference>
<dbReference type="Gene3D" id="3.30.1460.40">
    <property type="entry name" value="[NiFe]-hydrogenase assembly chaperone, HybE"/>
    <property type="match status" value="1"/>
</dbReference>
<sequence>MSGFEGSFLGATDKISPLAIMECKICWTPYDPADGDDYRQVEPGTAFTALPDDWSCPNCSAPKEQFMVLEDPGAESMVQARELDELAKRLESDFREVWHAKMRDVPLVNKVLHVQAVGFQYWNERPLGILITPWFMNLFLLPKEGEDWSNLVAGEKETIGFPSGDYEFIHNVREQSGGYKACSLFSPMGDFNTQAQAVDVARAVMVELFKDENRAETDRREDIRAAREAEIAAAEAPEEETEIDATPSRRKVITAGLSAEAE</sequence>
<dbReference type="GO" id="GO:0043448">
    <property type="term" value="P:alkane catabolic process"/>
    <property type="evidence" value="ECO:0007669"/>
    <property type="project" value="TreeGrafter"/>
</dbReference>
<dbReference type="NCBIfam" id="TIGR03993">
    <property type="entry name" value="hydrog_HybE"/>
    <property type="match status" value="1"/>
</dbReference>
<dbReference type="PROSITE" id="PS50903">
    <property type="entry name" value="RUBREDOXIN_LIKE"/>
    <property type="match status" value="1"/>
</dbReference>
<dbReference type="CDD" id="cd00730">
    <property type="entry name" value="rubredoxin"/>
    <property type="match status" value="1"/>
</dbReference>
<evidence type="ECO:0000259" key="6">
    <source>
        <dbReference type="PROSITE" id="PS50903"/>
    </source>
</evidence>
<organism evidence="7 8">
    <name type="scientific">Marivivens niveibacter</name>
    <dbReference type="NCBI Taxonomy" id="1930667"/>
    <lineage>
        <taxon>Bacteria</taxon>
        <taxon>Pseudomonadati</taxon>
        <taxon>Pseudomonadota</taxon>
        <taxon>Alphaproteobacteria</taxon>
        <taxon>Rhodobacterales</taxon>
        <taxon>Paracoccaceae</taxon>
        <taxon>Marivivens group</taxon>
        <taxon>Marivivens</taxon>
    </lineage>
</organism>
<dbReference type="OrthoDB" id="9808980at2"/>
<dbReference type="InterPro" id="IPR024934">
    <property type="entry name" value="Rubredoxin-like_dom"/>
</dbReference>
<dbReference type="InterPro" id="IPR023994">
    <property type="entry name" value="NiFe-hyd_HybE"/>
</dbReference>
<evidence type="ECO:0000256" key="5">
    <source>
        <dbReference type="ARBA" id="ARBA00023004"/>
    </source>
</evidence>
<evidence type="ECO:0000256" key="4">
    <source>
        <dbReference type="ARBA" id="ARBA00022982"/>
    </source>
</evidence>
<name>A0A251X1H7_9RHOB</name>
<dbReference type="InterPro" id="IPR024935">
    <property type="entry name" value="Rubredoxin_dom"/>
</dbReference>
<dbReference type="RefSeq" id="WP_086449889.1">
    <property type="nucleotide sequence ID" value="NZ_MSPP01000001.1"/>
</dbReference>
<dbReference type="InterPro" id="IPR038530">
    <property type="entry name" value="NiFe-hyd_HybE_sf"/>
</dbReference>
<dbReference type="PANTHER" id="PTHR47627:SF1">
    <property type="entry name" value="RUBREDOXIN-1-RELATED"/>
    <property type="match status" value="1"/>
</dbReference>
<dbReference type="SUPFAM" id="SSF57802">
    <property type="entry name" value="Rubredoxin-like"/>
    <property type="match status" value="1"/>
</dbReference>
<keyword evidence="5" id="KW-0408">Iron</keyword>
<evidence type="ECO:0000313" key="8">
    <source>
        <dbReference type="Proteomes" id="UP000194664"/>
    </source>
</evidence>
<dbReference type="GO" id="GO:0005506">
    <property type="term" value="F:iron ion binding"/>
    <property type="evidence" value="ECO:0007669"/>
    <property type="project" value="InterPro"/>
</dbReference>
<protein>
    <submittedName>
        <fullName evidence="7">Rubredoxin</fullName>
    </submittedName>
</protein>
<keyword evidence="3" id="KW-0479">Metal-binding</keyword>
<keyword evidence="2" id="KW-0813">Transport</keyword>
<keyword evidence="8" id="KW-1185">Reference proteome</keyword>
<dbReference type="GO" id="GO:0009055">
    <property type="term" value="F:electron transfer activity"/>
    <property type="evidence" value="ECO:0007669"/>
    <property type="project" value="TreeGrafter"/>
</dbReference>
<dbReference type="Gene3D" id="2.20.28.10">
    <property type="match status" value="1"/>
</dbReference>
<keyword evidence="4" id="KW-0249">Electron transport</keyword>
<dbReference type="PRINTS" id="PR00163">
    <property type="entry name" value="RUBREDOXIN"/>
</dbReference>
<evidence type="ECO:0000256" key="3">
    <source>
        <dbReference type="ARBA" id="ARBA00022723"/>
    </source>
</evidence>
<reference evidence="7 8" key="1">
    <citation type="submission" date="2016-12" db="EMBL/GenBank/DDBJ databases">
        <title>The draft genome sequence of HSLHS2.</title>
        <authorList>
            <person name="Hu D."/>
            <person name="Wang L."/>
            <person name="Shao Z."/>
        </authorList>
    </citation>
    <scope>NUCLEOTIDE SEQUENCE [LARGE SCALE GENOMIC DNA]</scope>
    <source>
        <strain evidence="7">MCCC 1A06712</strain>
    </source>
</reference>
<evidence type="ECO:0000313" key="7">
    <source>
        <dbReference type="EMBL" id="OUD10238.1"/>
    </source>
</evidence>
<accession>A0A251X1H7</accession>
<dbReference type="InterPro" id="IPR050526">
    <property type="entry name" value="Rubredoxin_ET"/>
</dbReference>